<dbReference type="AlphaFoldDB" id="A0AAQ3MW48"/>
<accession>A0AAQ3MW48</accession>
<evidence type="ECO:0000313" key="1">
    <source>
        <dbReference type="EMBL" id="WVY97920.1"/>
    </source>
</evidence>
<organism evidence="1 2">
    <name type="scientific">Vigna mungo</name>
    <name type="common">Black gram</name>
    <name type="synonym">Phaseolus mungo</name>
    <dbReference type="NCBI Taxonomy" id="3915"/>
    <lineage>
        <taxon>Eukaryota</taxon>
        <taxon>Viridiplantae</taxon>
        <taxon>Streptophyta</taxon>
        <taxon>Embryophyta</taxon>
        <taxon>Tracheophyta</taxon>
        <taxon>Spermatophyta</taxon>
        <taxon>Magnoliopsida</taxon>
        <taxon>eudicotyledons</taxon>
        <taxon>Gunneridae</taxon>
        <taxon>Pentapetalae</taxon>
        <taxon>rosids</taxon>
        <taxon>fabids</taxon>
        <taxon>Fabales</taxon>
        <taxon>Fabaceae</taxon>
        <taxon>Papilionoideae</taxon>
        <taxon>50 kb inversion clade</taxon>
        <taxon>NPAAA clade</taxon>
        <taxon>indigoferoid/millettioid clade</taxon>
        <taxon>Phaseoleae</taxon>
        <taxon>Vigna</taxon>
    </lineage>
</organism>
<evidence type="ECO:0000313" key="2">
    <source>
        <dbReference type="Proteomes" id="UP001374535"/>
    </source>
</evidence>
<feature type="non-terminal residue" evidence="1">
    <location>
        <position position="1"/>
    </location>
</feature>
<name>A0AAQ3MW48_VIGMU</name>
<sequence>NLSRFHLPLKTKRPTFLPSRKRKCDYLSTPSQEERATLESQTLQLPIMDKETHLFHRLLKTKKSTFLPLCKRKCDYLSSPSKEEMYNPRLTKYSQKTYLKFMITSHDWFNTVALSLS</sequence>
<reference evidence="1 2" key="1">
    <citation type="journal article" date="2023" name="Life. Sci Alliance">
        <title>Evolutionary insights into 3D genome organization and epigenetic landscape of Vigna mungo.</title>
        <authorList>
            <person name="Junaid A."/>
            <person name="Singh B."/>
            <person name="Bhatia S."/>
        </authorList>
    </citation>
    <scope>NUCLEOTIDE SEQUENCE [LARGE SCALE GENOMIC DNA]</scope>
    <source>
        <strain evidence="1">Urdbean</strain>
    </source>
</reference>
<protein>
    <submittedName>
        <fullName evidence="1">Uncharacterized protein</fullName>
    </submittedName>
</protein>
<proteinExistence type="predicted"/>
<dbReference type="EMBL" id="CP144692">
    <property type="protein sequence ID" value="WVY97920.1"/>
    <property type="molecule type" value="Genomic_DNA"/>
</dbReference>
<keyword evidence="2" id="KW-1185">Reference proteome</keyword>
<dbReference type="Proteomes" id="UP001374535">
    <property type="component" value="Chromosome 9"/>
</dbReference>
<gene>
    <name evidence="1" type="ORF">V8G54_030071</name>
</gene>